<evidence type="ECO:0000313" key="2">
    <source>
        <dbReference type="Proteomes" id="UP000027138"/>
    </source>
</evidence>
<keyword evidence="2" id="KW-1185">Reference proteome</keyword>
<gene>
    <name evidence="1" type="ORF">JCGZ_05959</name>
</gene>
<evidence type="ECO:0000313" key="1">
    <source>
        <dbReference type="EMBL" id="KDP37520.1"/>
    </source>
</evidence>
<dbReference type="Proteomes" id="UP000027138">
    <property type="component" value="Unassembled WGS sequence"/>
</dbReference>
<dbReference type="OrthoDB" id="1772727at2759"/>
<dbReference type="EMBL" id="KK914399">
    <property type="protein sequence ID" value="KDP37520.1"/>
    <property type="molecule type" value="Genomic_DNA"/>
</dbReference>
<accession>A0A067KZ27</accession>
<dbReference type="AlphaFoldDB" id="A0A067KZ27"/>
<organism evidence="1 2">
    <name type="scientific">Jatropha curcas</name>
    <name type="common">Barbados nut</name>
    <dbReference type="NCBI Taxonomy" id="180498"/>
    <lineage>
        <taxon>Eukaryota</taxon>
        <taxon>Viridiplantae</taxon>
        <taxon>Streptophyta</taxon>
        <taxon>Embryophyta</taxon>
        <taxon>Tracheophyta</taxon>
        <taxon>Spermatophyta</taxon>
        <taxon>Magnoliopsida</taxon>
        <taxon>eudicotyledons</taxon>
        <taxon>Gunneridae</taxon>
        <taxon>Pentapetalae</taxon>
        <taxon>rosids</taxon>
        <taxon>fabids</taxon>
        <taxon>Malpighiales</taxon>
        <taxon>Euphorbiaceae</taxon>
        <taxon>Crotonoideae</taxon>
        <taxon>Jatropheae</taxon>
        <taxon>Jatropha</taxon>
    </lineage>
</organism>
<name>A0A067KZ27_JATCU</name>
<sequence length="247" mass="27809">MPITTSVLVDLSLLREYDWGGAFMASMYLDMSQYSHCIRTGLGGLGFSAFPSPVLTRDIQWEIPAMSHFQSALIERYVRENHLILRRRFNELSIAQEMTHSRVLLRCRVIRSYYLGKRVYHQVMGLYQIPTNPLVDMLDSIGTMDQAAKSGEAEPEEEFNVEINAETIFNVVEGLGVKFGLTGDTLDLTRTSTVVETSSSGRTAHFEPTLKWAQEISVAVGTSGQVFLTPLPGRALPMRNWWRGRDG</sequence>
<proteinExistence type="predicted"/>
<protein>
    <submittedName>
        <fullName evidence="1">Uncharacterized protein</fullName>
    </submittedName>
</protein>
<reference evidence="1 2" key="1">
    <citation type="journal article" date="2014" name="PLoS ONE">
        <title>Global Analysis of Gene Expression Profiles in Physic Nut (Jatropha curcas L.) Seedlings Exposed to Salt Stress.</title>
        <authorList>
            <person name="Zhang L."/>
            <person name="Zhang C."/>
            <person name="Wu P."/>
            <person name="Chen Y."/>
            <person name="Li M."/>
            <person name="Jiang H."/>
            <person name="Wu G."/>
        </authorList>
    </citation>
    <scope>NUCLEOTIDE SEQUENCE [LARGE SCALE GENOMIC DNA]</scope>
    <source>
        <strain evidence="2">cv. GZQX0401</strain>
        <tissue evidence="1">Young leaves</tissue>
    </source>
</reference>